<reference evidence="1 2" key="2">
    <citation type="submission" date="2008-10" db="EMBL/GenBank/DDBJ databases">
        <authorList>
            <person name="Fulton L."/>
            <person name="Clifton S."/>
            <person name="Fulton B."/>
            <person name="Xu J."/>
            <person name="Minx P."/>
            <person name="Pepin K.H."/>
            <person name="Johnson M."/>
            <person name="Bhonagiri V."/>
            <person name="Nash W.E."/>
            <person name="Mardis E.R."/>
            <person name="Wilson R.K."/>
        </authorList>
    </citation>
    <scope>NUCLEOTIDE SEQUENCE [LARGE SCALE GENOMIC DNA]</scope>
    <source>
        <strain evidence="1 2">DSM 30120</strain>
    </source>
</reference>
<dbReference type="RefSeq" id="WP_006660317.1">
    <property type="nucleotide sequence ID" value="NZ_ABXW01000062.1"/>
</dbReference>
<dbReference type="AlphaFoldDB" id="B6XJ47"/>
<dbReference type="Gene3D" id="1.10.238.160">
    <property type="match status" value="1"/>
</dbReference>
<dbReference type="InterPro" id="IPR010260">
    <property type="entry name" value="AlpA"/>
</dbReference>
<dbReference type="InterPro" id="IPR052931">
    <property type="entry name" value="Prophage_regulatory_activator"/>
</dbReference>
<dbReference type="PANTHER" id="PTHR36154:SF1">
    <property type="entry name" value="DNA-BINDING TRANSCRIPTIONAL ACTIVATOR ALPA"/>
    <property type="match status" value="1"/>
</dbReference>
<dbReference type="GeneID" id="57293257"/>
<sequence>MIETKERDDDLLTMKEVEKLVTLKKSTIYEMIKRKEFPSQHKIGVRAARWLRREINEWKQQRTAS</sequence>
<dbReference type="EMBL" id="ABXW01000062">
    <property type="protein sequence ID" value="EEB44584.1"/>
    <property type="molecule type" value="Genomic_DNA"/>
</dbReference>
<accession>B6XJ47</accession>
<dbReference type="Proteomes" id="UP000003729">
    <property type="component" value="Unassembled WGS sequence"/>
</dbReference>
<gene>
    <name evidence="1" type="ORF">PROVALCAL_03398</name>
</gene>
<proteinExistence type="predicted"/>
<protein>
    <submittedName>
        <fullName evidence="1">DNA binding domain, excisionase family</fullName>
    </submittedName>
</protein>
<organism evidence="1 2">
    <name type="scientific">Providencia alcalifaciens DSM 30120</name>
    <dbReference type="NCBI Taxonomy" id="520999"/>
    <lineage>
        <taxon>Bacteria</taxon>
        <taxon>Pseudomonadati</taxon>
        <taxon>Pseudomonadota</taxon>
        <taxon>Gammaproteobacteria</taxon>
        <taxon>Enterobacterales</taxon>
        <taxon>Morganellaceae</taxon>
        <taxon>Providencia</taxon>
    </lineage>
</organism>
<dbReference type="Pfam" id="PF05930">
    <property type="entry name" value="Phage_AlpA"/>
    <property type="match status" value="1"/>
</dbReference>
<name>B6XJ47_9GAMM</name>
<evidence type="ECO:0000313" key="2">
    <source>
        <dbReference type="Proteomes" id="UP000003729"/>
    </source>
</evidence>
<dbReference type="PANTHER" id="PTHR36154">
    <property type="entry name" value="DNA-BINDING TRANSCRIPTIONAL ACTIVATOR ALPA"/>
    <property type="match status" value="1"/>
</dbReference>
<reference evidence="1 2" key="1">
    <citation type="submission" date="2008-10" db="EMBL/GenBank/DDBJ databases">
        <title>Draft genome sequence of Providencia alcalifaciens (DSM 30120).</title>
        <authorList>
            <person name="Sudarsanam P."/>
            <person name="Ley R."/>
            <person name="Guruge J."/>
            <person name="Turnbaugh P.J."/>
            <person name="Mahowald M."/>
            <person name="Liep D."/>
            <person name="Gordon J."/>
        </authorList>
    </citation>
    <scope>NUCLEOTIDE SEQUENCE [LARGE SCALE GENOMIC DNA]</scope>
    <source>
        <strain evidence="1 2">DSM 30120</strain>
    </source>
</reference>
<dbReference type="eggNOG" id="COG3311">
    <property type="taxonomic scope" value="Bacteria"/>
</dbReference>
<evidence type="ECO:0000313" key="1">
    <source>
        <dbReference type="EMBL" id="EEB44584.1"/>
    </source>
</evidence>
<comment type="caution">
    <text evidence="1">The sequence shown here is derived from an EMBL/GenBank/DDBJ whole genome shotgun (WGS) entry which is preliminary data.</text>
</comment>